<keyword evidence="2 8" id="KW-0285">Flavoprotein</keyword>
<evidence type="ECO:0000256" key="4">
    <source>
        <dbReference type="ARBA" id="ARBA00023002"/>
    </source>
</evidence>
<dbReference type="InterPro" id="IPR036188">
    <property type="entry name" value="FAD/NAD-bd_sf"/>
</dbReference>
<keyword evidence="1 8" id="KW-0444">Lipid biosynthesis</keyword>
<dbReference type="HAMAP" id="MF_01287">
    <property type="entry name" value="DGGGPL_reductase"/>
    <property type="match status" value="1"/>
</dbReference>
<feature type="binding site" evidence="8">
    <location>
        <position position="276"/>
    </location>
    <ligand>
        <name>FAD</name>
        <dbReference type="ChEBI" id="CHEBI:57692"/>
    </ligand>
</feature>
<comment type="function">
    <text evidence="8">Is involved in the reduction of 2,3-digeranylgeranylglycerophospholipids (unsaturated archaeols) into 2,3-diphytanylglycerophospholipids (saturated archaeols) in the biosynthesis of archaeal membrane lipids. Catalyzes the formation of archaetidic acid (2,3-di-O-phytanyl-sn-glyceryl phosphate) from 2,3-di-O-geranylgeranylglyceryl phosphate (DGGGP) via the hydrogenation of each double bond of the isoprenoid chains. Is also probably able to reduce double bonds of geranyl groups in CDP-2,3-bis-O-(geranylgeranyl)-sn-glycerol and archaetidylserine, thus acting at various stages in the biosynthesis of archaeal membrane lipids.</text>
</comment>
<evidence type="ECO:0000259" key="9">
    <source>
        <dbReference type="Pfam" id="PF22578"/>
    </source>
</evidence>
<gene>
    <name evidence="10" type="ORF">DPC56_04075</name>
</gene>
<evidence type="ECO:0000313" key="10">
    <source>
        <dbReference type="EMBL" id="RAO79110.1"/>
    </source>
</evidence>
<keyword evidence="6 8" id="KW-0594">Phospholipid biosynthesis</keyword>
<evidence type="ECO:0000256" key="3">
    <source>
        <dbReference type="ARBA" id="ARBA00022827"/>
    </source>
</evidence>
<dbReference type="PANTHER" id="PTHR42685:SF18">
    <property type="entry name" value="DIGERANYLGERANYLGLYCEROPHOSPHOLIPID REDUCTASE"/>
    <property type="match status" value="1"/>
</dbReference>
<dbReference type="GO" id="GO:0016020">
    <property type="term" value="C:membrane"/>
    <property type="evidence" value="ECO:0007669"/>
    <property type="project" value="GOC"/>
</dbReference>
<dbReference type="GO" id="GO:0046474">
    <property type="term" value="P:glycerophospholipid biosynthetic process"/>
    <property type="evidence" value="ECO:0007669"/>
    <property type="project" value="UniProtKB-UniRule"/>
</dbReference>
<evidence type="ECO:0000256" key="6">
    <source>
        <dbReference type="ARBA" id="ARBA00023209"/>
    </source>
</evidence>
<dbReference type="Proteomes" id="UP000249782">
    <property type="component" value="Unassembled WGS sequence"/>
</dbReference>
<keyword evidence="3 8" id="KW-0274">FAD</keyword>
<comment type="cofactor">
    <cofactor evidence="8">
        <name>FAD</name>
        <dbReference type="ChEBI" id="CHEBI:57692"/>
    </cofactor>
    <text evidence="8">Binds 1 FAD per subunit.</text>
</comment>
<dbReference type="Pfam" id="PF22578">
    <property type="entry name" value="GGR_cat"/>
    <property type="match status" value="1"/>
</dbReference>
<feature type="domain" description="Digeranylgeranylglycerophospholipid reductase catalytic" evidence="9">
    <location>
        <begin position="176"/>
        <end position="246"/>
    </location>
</feature>
<feature type="binding site" evidence="8">
    <location>
        <position position="46"/>
    </location>
    <ligand>
        <name>FAD</name>
        <dbReference type="ChEBI" id="CHEBI:57692"/>
    </ligand>
</feature>
<dbReference type="PANTHER" id="PTHR42685">
    <property type="entry name" value="GERANYLGERANYL DIPHOSPHATE REDUCTASE"/>
    <property type="match status" value="1"/>
</dbReference>
<feature type="binding site" evidence="8">
    <location>
        <position position="47"/>
    </location>
    <ligand>
        <name>FAD</name>
        <dbReference type="ChEBI" id="CHEBI:57692"/>
    </ligand>
</feature>
<evidence type="ECO:0000256" key="7">
    <source>
        <dbReference type="ARBA" id="ARBA00023264"/>
    </source>
</evidence>
<comment type="pathway">
    <text evidence="8">Membrane lipid metabolism; glycerophospholipid metabolism.</text>
</comment>
<evidence type="ECO:0000313" key="11">
    <source>
        <dbReference type="Proteomes" id="UP000249782"/>
    </source>
</evidence>
<organism evidence="10 11">
    <name type="scientific">Methanothermobacter tenebrarum</name>
    <dbReference type="NCBI Taxonomy" id="680118"/>
    <lineage>
        <taxon>Archaea</taxon>
        <taxon>Methanobacteriati</taxon>
        <taxon>Methanobacteriota</taxon>
        <taxon>Methanomada group</taxon>
        <taxon>Methanobacteria</taxon>
        <taxon>Methanobacteriales</taxon>
        <taxon>Methanobacteriaceae</taxon>
        <taxon>Methanothermobacter</taxon>
    </lineage>
</organism>
<keyword evidence="7 8" id="KW-1208">Phospholipid metabolism</keyword>
<dbReference type="SUPFAM" id="SSF51905">
    <property type="entry name" value="FAD/NAD(P)-binding domain"/>
    <property type="match status" value="1"/>
</dbReference>
<dbReference type="NCBIfam" id="TIGR02032">
    <property type="entry name" value="GG-red-SF"/>
    <property type="match status" value="1"/>
</dbReference>
<keyword evidence="11" id="KW-1185">Reference proteome</keyword>
<evidence type="ECO:0000256" key="2">
    <source>
        <dbReference type="ARBA" id="ARBA00022630"/>
    </source>
</evidence>
<comment type="caution">
    <text evidence="10">The sequence shown here is derived from an EMBL/GenBank/DDBJ whole genome shotgun (WGS) entry which is preliminary data.</text>
</comment>
<feature type="binding site" evidence="8">
    <location>
        <position position="16"/>
    </location>
    <ligand>
        <name>FAD</name>
        <dbReference type="ChEBI" id="CHEBI:57692"/>
    </ligand>
</feature>
<name>A0A328PBM6_9EURY</name>
<accession>A0A328PBM6</accession>
<dbReference type="GO" id="GO:0045550">
    <property type="term" value="F:geranylgeranyl reductase activity"/>
    <property type="evidence" value="ECO:0007669"/>
    <property type="project" value="InterPro"/>
</dbReference>
<protein>
    <recommendedName>
        <fullName evidence="8">Digeranylgeranylglycerophospholipid reductase</fullName>
        <shortName evidence="8">DGGGPL reductase</shortName>
        <ecNumber evidence="8">1.3.-.-</ecNumber>
    </recommendedName>
    <alternativeName>
        <fullName evidence="8">2,3-bis-O-geranylgeranylglyceryl phosphate reductase</fullName>
    </alternativeName>
    <alternativeName>
        <fullName evidence="8">Geranylgeranyl reductase</fullName>
        <shortName evidence="8">GGR</shortName>
    </alternativeName>
</protein>
<dbReference type="UniPathway" id="UPA00940"/>
<dbReference type="InterPro" id="IPR050407">
    <property type="entry name" value="Geranylgeranyl_reductase"/>
</dbReference>
<dbReference type="GO" id="GO:0016628">
    <property type="term" value="F:oxidoreductase activity, acting on the CH-CH group of donors, NAD or NADP as acceptor"/>
    <property type="evidence" value="ECO:0007669"/>
    <property type="project" value="InterPro"/>
</dbReference>
<comment type="catalytic activity">
    <reaction evidence="8">
        <text>2,3-bis-O-(phytanyl)-sn-glycerol 1-phosphate + 8 A = 2,3-bis-O-(geranylgeranyl)-sn-glycerol 1-phosphate + 8 AH2</text>
        <dbReference type="Rhea" id="RHEA:64368"/>
        <dbReference type="ChEBI" id="CHEBI:13193"/>
        <dbReference type="ChEBI" id="CHEBI:17499"/>
        <dbReference type="ChEBI" id="CHEBI:58837"/>
        <dbReference type="ChEBI" id="CHEBI:73125"/>
    </reaction>
</comment>
<comment type="similarity">
    <text evidence="8">Belongs to the geranylgeranyl reductase family. DGGGPL reductase subfamily.</text>
</comment>
<dbReference type="OrthoDB" id="6062at2157"/>
<comment type="catalytic activity">
    <reaction evidence="8">
        <text>a 2,3-bis-O-phytanyl-sn-glycerol 1-phospholipid + 8 A = a 2,3-bis-O-(geranylgeranyl)-sn-glycerol 1-phospholipid + 8 AH2</text>
        <dbReference type="Rhea" id="RHEA:64376"/>
        <dbReference type="ChEBI" id="CHEBI:13193"/>
        <dbReference type="ChEBI" id="CHEBI:17499"/>
        <dbReference type="ChEBI" id="CHEBI:138139"/>
        <dbReference type="ChEBI" id="CHEBI:138140"/>
    </reaction>
</comment>
<evidence type="ECO:0000256" key="5">
    <source>
        <dbReference type="ARBA" id="ARBA00023098"/>
    </source>
</evidence>
<dbReference type="InterPro" id="IPR023590">
    <property type="entry name" value="DGGGPL_reductase"/>
</dbReference>
<keyword evidence="5 8" id="KW-0443">Lipid metabolism</keyword>
<dbReference type="PRINTS" id="PR00420">
    <property type="entry name" value="RNGMNOXGNASE"/>
</dbReference>
<dbReference type="GO" id="GO:0050660">
    <property type="term" value="F:flavin adenine dinucleotide binding"/>
    <property type="evidence" value="ECO:0007669"/>
    <property type="project" value="UniProtKB-UniRule"/>
</dbReference>
<dbReference type="InterPro" id="IPR011777">
    <property type="entry name" value="Geranylgeranyl_Rdtase_fam"/>
</dbReference>
<dbReference type="GO" id="GO:0046467">
    <property type="term" value="P:membrane lipid biosynthetic process"/>
    <property type="evidence" value="ECO:0007669"/>
    <property type="project" value="InterPro"/>
</dbReference>
<evidence type="ECO:0000256" key="8">
    <source>
        <dbReference type="HAMAP-Rule" id="MF_01287"/>
    </source>
</evidence>
<comment type="caution">
    <text evidence="8">Lacks conserved residue(s) required for the propagation of feature annotation.</text>
</comment>
<feature type="binding site" evidence="8">
    <location>
        <position position="289"/>
    </location>
    <ligand>
        <name>FAD</name>
        <dbReference type="ChEBI" id="CHEBI:57692"/>
    </ligand>
</feature>
<dbReference type="EMBL" id="QLOE01000004">
    <property type="protein sequence ID" value="RAO79110.1"/>
    <property type="molecule type" value="Genomic_DNA"/>
</dbReference>
<feature type="binding site" evidence="8">
    <location>
        <position position="288"/>
    </location>
    <ligand>
        <name>FAD</name>
        <dbReference type="ChEBI" id="CHEBI:57692"/>
    </ligand>
</feature>
<dbReference type="InterPro" id="IPR054715">
    <property type="entry name" value="GGR_cat"/>
</dbReference>
<feature type="binding site" evidence="8">
    <location>
        <position position="98"/>
    </location>
    <ligand>
        <name>FAD</name>
        <dbReference type="ChEBI" id="CHEBI:57692"/>
    </ligand>
</feature>
<evidence type="ECO:0000256" key="1">
    <source>
        <dbReference type="ARBA" id="ARBA00022516"/>
    </source>
</evidence>
<dbReference type="Gene3D" id="3.50.50.60">
    <property type="entry name" value="FAD/NAD(P)-binding domain"/>
    <property type="match status" value="1"/>
</dbReference>
<comment type="catalytic activity">
    <reaction evidence="8">
        <text>CDP-2,3-bis-O-(geranylgeranyl)-sn-glycerol + 8 AH2 = CDP-2,3-bis-O-(phytanyl)-sn-glycerol + 8 A</text>
        <dbReference type="Rhea" id="RHEA:84207"/>
        <dbReference type="ChEBI" id="CHEBI:13193"/>
        <dbReference type="ChEBI" id="CHEBI:17499"/>
        <dbReference type="ChEBI" id="CHEBI:58838"/>
        <dbReference type="ChEBI" id="CHEBI:74004"/>
    </reaction>
</comment>
<dbReference type="EC" id="1.3.-.-" evidence="8"/>
<feature type="binding site" evidence="8">
    <location>
        <position position="49"/>
    </location>
    <ligand>
        <name>FAD</name>
        <dbReference type="ChEBI" id="CHEBI:57692"/>
    </ligand>
</feature>
<dbReference type="AlphaFoldDB" id="A0A328PBM6"/>
<reference evidence="10 11" key="1">
    <citation type="submission" date="2018-06" db="EMBL/GenBank/DDBJ databases">
        <title>Draft genome sequence of hyperthermophilic methanogen Methanothermobacter tenebrarum sp. MCM-B 1447.</title>
        <authorList>
            <person name="Pore S.D."/>
            <person name="Dagar S."/>
            <person name="Dhakephalkar P.K."/>
        </authorList>
    </citation>
    <scope>NUCLEOTIDE SEQUENCE [LARGE SCALE GENOMIC DNA]</scope>
    <source>
        <strain evidence="10 11">MCM B 1447</strain>
    </source>
</reference>
<feature type="binding site" evidence="8">
    <location>
        <position position="35"/>
    </location>
    <ligand>
        <name>FAD</name>
        <dbReference type="ChEBI" id="CHEBI:57692"/>
    </ligand>
</feature>
<comment type="catalytic activity">
    <reaction evidence="8">
        <text>archaetidylserine + 8 AH2 = 2,3-bis-O-phytanyl-sn-glycero-3-phospho-L-serine + 8 A</text>
        <dbReference type="Rhea" id="RHEA:84215"/>
        <dbReference type="ChEBI" id="CHEBI:13193"/>
        <dbReference type="ChEBI" id="CHEBI:17499"/>
        <dbReference type="ChEBI" id="CHEBI:71517"/>
        <dbReference type="ChEBI" id="CHEBI:74853"/>
    </reaction>
</comment>
<feature type="binding site" evidence="8">
    <location>
        <position position="122"/>
    </location>
    <ligand>
        <name>FAD</name>
        <dbReference type="ChEBI" id="CHEBI:57692"/>
    </ligand>
</feature>
<comment type="miscellaneous">
    <text evidence="8">Reduction reaction proceeds via syn addition of hydrogen for double bonds.</text>
</comment>
<keyword evidence="4 8" id="KW-0560">Oxidoreductase</keyword>
<proteinExistence type="inferred from homology"/>
<sequence>MKIVKYDLIVVGGRVAGSISSFYASKEGLKVLMIEKNPEIGTPVQCAGGVSDTFFKSMKINPSPKFTCTRIRGACIHAPSGASFLTRDPIITGYIVERKVFDKHLAILSAEQGTDIMLNTTAKDLIIKDGKITGVIAKKDGQRFDIRSEIVIAADGIQSKIARKAGLDTRFKVDEICSCAQSEMVGVNVKNDIMEFYLGNKIAPGGYFWIFPKGEERANIGVGIRRKECNMKSAQYYLKKFTSKLNATEIEFNIGAVPIGGPVKRTYTDGLLVVGDAAGQVDPLTGGGIHIAAECAKIAAETASDAIEEGRTDAEFLKVYEKRWYKKVGANIKRSLKYRKILNKLTDEDLNNLVESLKGKELNLDSKIPLFRLVKDYPNILKLLKEIL</sequence>
<dbReference type="Gene3D" id="3.30.9.10">
    <property type="entry name" value="D-Amino Acid Oxidase, subunit A, domain 2"/>
    <property type="match status" value="1"/>
</dbReference>